<evidence type="ECO:0000256" key="1">
    <source>
        <dbReference type="SAM" id="SignalP"/>
    </source>
</evidence>
<dbReference type="Gene3D" id="3.40.190.10">
    <property type="entry name" value="Periplasmic binding protein-like II"/>
    <property type="match status" value="2"/>
</dbReference>
<feature type="chain" id="PRO_5032716548" evidence="1">
    <location>
        <begin position="29"/>
        <end position="291"/>
    </location>
</feature>
<proteinExistence type="predicted"/>
<dbReference type="RefSeq" id="WP_152806403.1">
    <property type="nucleotide sequence ID" value="NZ_WHUF01000004.1"/>
</dbReference>
<keyword evidence="3" id="KW-1185">Reference proteome</keyword>
<keyword evidence="1" id="KW-0732">Signal</keyword>
<evidence type="ECO:0000313" key="3">
    <source>
        <dbReference type="Proteomes" id="UP000444318"/>
    </source>
</evidence>
<dbReference type="AlphaFoldDB" id="A0A843SG85"/>
<dbReference type="Proteomes" id="UP000444318">
    <property type="component" value="Unassembled WGS sequence"/>
</dbReference>
<sequence>MMQCSLGCNFLSLVAGCVLALSAWAARAEPMRVAYPQPQIELDRGYFVKMLELAMSKSRVEYKLQSWDVKAIKGRAVHELAYGSNVDVIWAMTTREREQQLLPVRIPLDMGLAGWRIGAINAQDRAKFEAVRTLDQLRQFKIGQGYDWADTTVLKASGLDVVTGATAENLHAMLAVKRFDYFPRSIRQIWGEVEQHAAQGEVVEMTLALHYPAAVYFFVNKNNPALAAALEAGLRQARKDGSFDKLFRSYNTDFIRRADLSHRVVLELPNPDLPAETPLQQKDLWYSPSLR</sequence>
<reference evidence="2 3" key="1">
    <citation type="submission" date="2019-10" db="EMBL/GenBank/DDBJ databases">
        <title>Two novel species isolated from a subtropical stream in China.</title>
        <authorList>
            <person name="Lu H."/>
        </authorList>
    </citation>
    <scope>NUCLEOTIDE SEQUENCE [LARGE SCALE GENOMIC DNA]</scope>
    <source>
        <strain evidence="2 3">FT103W</strain>
    </source>
</reference>
<accession>A0A843SG85</accession>
<comment type="caution">
    <text evidence="2">The sequence shown here is derived from an EMBL/GenBank/DDBJ whole genome shotgun (WGS) entry which is preliminary data.</text>
</comment>
<name>A0A843SG85_9BURK</name>
<dbReference type="SUPFAM" id="SSF53850">
    <property type="entry name" value="Periplasmic binding protein-like II"/>
    <property type="match status" value="1"/>
</dbReference>
<organism evidence="2 3">
    <name type="scientific">Rugamonas rivuli</name>
    <dbReference type="NCBI Taxonomy" id="2743358"/>
    <lineage>
        <taxon>Bacteria</taxon>
        <taxon>Pseudomonadati</taxon>
        <taxon>Pseudomonadota</taxon>
        <taxon>Betaproteobacteria</taxon>
        <taxon>Burkholderiales</taxon>
        <taxon>Oxalobacteraceae</taxon>
        <taxon>Telluria group</taxon>
        <taxon>Rugamonas</taxon>
    </lineage>
</organism>
<dbReference type="EMBL" id="WHUF01000004">
    <property type="protein sequence ID" value="MQA21140.1"/>
    <property type="molecule type" value="Genomic_DNA"/>
</dbReference>
<gene>
    <name evidence="2" type="ORF">GEV01_16590</name>
</gene>
<protein>
    <submittedName>
        <fullName evidence="2">Transporter substrate-binding domain-containing protein</fullName>
    </submittedName>
</protein>
<feature type="signal peptide" evidence="1">
    <location>
        <begin position="1"/>
        <end position="28"/>
    </location>
</feature>
<evidence type="ECO:0000313" key="2">
    <source>
        <dbReference type="EMBL" id="MQA21140.1"/>
    </source>
</evidence>